<evidence type="ECO:0000313" key="2">
    <source>
        <dbReference type="EMBL" id="TDQ40357.1"/>
    </source>
</evidence>
<accession>A0A4V3D5J8</accession>
<feature type="domain" description="Rhamnogalacturonan lyase family 11 C-terminal" evidence="1">
    <location>
        <begin position="28"/>
        <end position="112"/>
    </location>
</feature>
<sequence length="422" mass="47464">MMNSEHNGTSIPFDLGNVDIRAAGKGCKMLVGDLDGDGRMELLMVQPIGGIDARYVPYQVQCLTAFDLEGHMLWQRGMPDPEPGGPGADYPAQIYDLDGDGHNEVLCVMNDQFFVLDGKSGNVKEAYDLPAPDAHDCIIIANLSGNEYPSDIILKNRYHKMWAVDRKFELLWEYEGNPGHFPWVYDFDGDGRDEVMAGYDLLNYDGKKLWSCQPLEDHADCIWIAHTDGQKEGVPHIVIGGSVTVMYDWQGVELWRYEDSIESQHIAVGNYRDDLPGCQIAGLDRIIRGDEAGKDGLFLLDQNGQEIWKEDRKSKGWLTIIDTVRQWDENKLDYILAYRRGGGVYPTLYDGWMNPVVTFPVDGYVVHADLLGSGRENIVIYDESNAYLFSSKKQDVSQGASKPLPQTKRLYSSTLYPGGEWL</sequence>
<dbReference type="SUPFAM" id="SSF69318">
    <property type="entry name" value="Integrin alpha N-terminal domain"/>
    <property type="match status" value="1"/>
</dbReference>
<dbReference type="InterPro" id="IPR028994">
    <property type="entry name" value="Integrin_alpha_N"/>
</dbReference>
<dbReference type="Gene3D" id="2.130.10.10">
    <property type="entry name" value="YVTN repeat-like/Quinoprotein amine dehydrogenase"/>
    <property type="match status" value="1"/>
</dbReference>
<comment type="caution">
    <text evidence="2">The sequence shown here is derived from an EMBL/GenBank/DDBJ whole genome shotgun (WGS) entry which is preliminary data.</text>
</comment>
<name>A0A4V3D5J8_9BACI</name>
<keyword evidence="3" id="KW-1185">Reference proteome</keyword>
<reference evidence="2 3" key="1">
    <citation type="submission" date="2019-03" db="EMBL/GenBank/DDBJ databases">
        <title>Genomic Encyclopedia of Type Strains, Phase IV (KMG-IV): sequencing the most valuable type-strain genomes for metagenomic binning, comparative biology and taxonomic classification.</title>
        <authorList>
            <person name="Goeker M."/>
        </authorList>
    </citation>
    <scope>NUCLEOTIDE SEQUENCE [LARGE SCALE GENOMIC DNA]</scope>
    <source>
        <strain evidence="2 3">DSM 28697</strain>
    </source>
</reference>
<evidence type="ECO:0000259" key="1">
    <source>
        <dbReference type="Pfam" id="PF21348"/>
    </source>
</evidence>
<evidence type="ECO:0000313" key="3">
    <source>
        <dbReference type="Proteomes" id="UP000295632"/>
    </source>
</evidence>
<dbReference type="InterPro" id="IPR049366">
    <property type="entry name" value="RGL11_C"/>
</dbReference>
<protein>
    <recommendedName>
        <fullName evidence="1">Rhamnogalacturonan lyase family 11 C-terminal domain-containing protein</fullName>
    </recommendedName>
</protein>
<dbReference type="Proteomes" id="UP000295632">
    <property type="component" value="Unassembled WGS sequence"/>
</dbReference>
<dbReference type="PANTHER" id="PTHR43118:SF1">
    <property type="entry name" value="RHAMNOGALACTURONAN LYASE (EUROFUNG)"/>
    <property type="match status" value="1"/>
</dbReference>
<gene>
    <name evidence="2" type="ORF">EV213_10673</name>
</gene>
<dbReference type="EMBL" id="SNYJ01000006">
    <property type="protein sequence ID" value="TDQ40357.1"/>
    <property type="molecule type" value="Genomic_DNA"/>
</dbReference>
<dbReference type="InterPro" id="IPR015943">
    <property type="entry name" value="WD40/YVTN_repeat-like_dom_sf"/>
</dbReference>
<organism evidence="2 3">
    <name type="scientific">Aureibacillus halotolerans</name>
    <dbReference type="NCBI Taxonomy" id="1508390"/>
    <lineage>
        <taxon>Bacteria</taxon>
        <taxon>Bacillati</taxon>
        <taxon>Bacillota</taxon>
        <taxon>Bacilli</taxon>
        <taxon>Bacillales</taxon>
        <taxon>Bacillaceae</taxon>
        <taxon>Aureibacillus</taxon>
    </lineage>
</organism>
<dbReference type="RefSeq" id="WP_424923036.1">
    <property type="nucleotide sequence ID" value="NZ_SNYJ01000006.1"/>
</dbReference>
<dbReference type="InterPro" id="IPR034641">
    <property type="entry name" value="RGL11"/>
</dbReference>
<dbReference type="AlphaFoldDB" id="A0A4V3D5J8"/>
<dbReference type="Pfam" id="PF21348">
    <property type="entry name" value="RGL11_C"/>
    <property type="match status" value="1"/>
</dbReference>
<dbReference type="PANTHER" id="PTHR43118">
    <property type="entry name" value="RHAMNOGALACTURONAN LYASE (EUROFUNG)"/>
    <property type="match status" value="1"/>
</dbReference>
<proteinExistence type="predicted"/>